<dbReference type="Proteomes" id="UP000231152">
    <property type="component" value="Unassembled WGS sequence"/>
</dbReference>
<organism evidence="8 9">
    <name type="scientific">Candidatus Uhrbacteria bacterium CG10_big_fil_rev_8_21_14_0_10_48_11</name>
    <dbReference type="NCBI Taxonomy" id="1975037"/>
    <lineage>
        <taxon>Bacteria</taxon>
        <taxon>Candidatus Uhriibacteriota</taxon>
    </lineage>
</organism>
<feature type="transmembrane region" description="Helical" evidence="6">
    <location>
        <begin position="161"/>
        <end position="184"/>
    </location>
</feature>
<accession>A0A2M8LFD0</accession>
<name>A0A2M8LFD0_9BACT</name>
<feature type="domain" description="Cytochrome C biogenesis protein transmembrane" evidence="7">
    <location>
        <begin position="4"/>
        <end position="216"/>
    </location>
</feature>
<feature type="transmembrane region" description="Helical" evidence="6">
    <location>
        <begin position="196"/>
        <end position="216"/>
    </location>
</feature>
<dbReference type="PANTHER" id="PTHR31272">
    <property type="entry name" value="CYTOCHROME C-TYPE BIOGENESIS PROTEIN HI_1454-RELATED"/>
    <property type="match status" value="1"/>
</dbReference>
<evidence type="ECO:0000256" key="6">
    <source>
        <dbReference type="SAM" id="Phobius"/>
    </source>
</evidence>
<comment type="caution">
    <text evidence="8">The sequence shown here is derived from an EMBL/GenBank/DDBJ whole genome shotgun (WGS) entry which is preliminary data.</text>
</comment>
<evidence type="ECO:0000256" key="5">
    <source>
        <dbReference type="ARBA" id="ARBA00023136"/>
    </source>
</evidence>
<evidence type="ECO:0000256" key="4">
    <source>
        <dbReference type="ARBA" id="ARBA00022989"/>
    </source>
</evidence>
<feature type="transmembrane region" description="Helical" evidence="6">
    <location>
        <begin position="83"/>
        <end position="108"/>
    </location>
</feature>
<evidence type="ECO:0000256" key="2">
    <source>
        <dbReference type="ARBA" id="ARBA00006143"/>
    </source>
</evidence>
<evidence type="ECO:0000256" key="1">
    <source>
        <dbReference type="ARBA" id="ARBA00004141"/>
    </source>
</evidence>
<feature type="transmembrane region" description="Helical" evidence="6">
    <location>
        <begin position="129"/>
        <end position="155"/>
    </location>
</feature>
<keyword evidence="5 6" id="KW-0472">Membrane</keyword>
<keyword evidence="3 6" id="KW-0812">Transmembrane</keyword>
<keyword evidence="4 6" id="KW-1133">Transmembrane helix</keyword>
<comment type="similarity">
    <text evidence="2">Belongs to the DsbD family.</text>
</comment>
<feature type="transmembrane region" description="Helical" evidence="6">
    <location>
        <begin position="12"/>
        <end position="35"/>
    </location>
</feature>
<sequence>MVFSLGLAVSAGIVSFLSPCILPIIPGYLAYLAGVSGSETEGNRGQIFLNAVFFVLGFSFIFALLGVLLNTLLAAVAYDVQLWLARIGGLVIIFFGLYLTHLIHIPMLDVRRQVNVSPTRFPSRYVSSFVFGAAFAVGWTPCVGAVLGGILGLAASAPGSAFGLLLAYALGLGLPFLLVGAFTAEATTLIRRYANTLRYIEIIFGAVLIVLGILVFTQSLNRIASFGILNTLLLSN</sequence>
<evidence type="ECO:0000256" key="3">
    <source>
        <dbReference type="ARBA" id="ARBA00022692"/>
    </source>
</evidence>
<comment type="subcellular location">
    <subcellularLocation>
        <location evidence="1">Membrane</location>
        <topology evidence="1">Multi-pass membrane protein</topology>
    </subcellularLocation>
</comment>
<evidence type="ECO:0000259" key="7">
    <source>
        <dbReference type="Pfam" id="PF02683"/>
    </source>
</evidence>
<dbReference type="PANTHER" id="PTHR31272:SF9">
    <property type="entry name" value="BLL1027 PROTEIN"/>
    <property type="match status" value="1"/>
</dbReference>
<dbReference type="Pfam" id="PF02683">
    <property type="entry name" value="DsbD_TM"/>
    <property type="match status" value="1"/>
</dbReference>
<reference evidence="8 9" key="1">
    <citation type="submission" date="2017-09" db="EMBL/GenBank/DDBJ databases">
        <title>Depth-based differentiation of microbial function through sediment-hosted aquifers and enrichment of novel symbionts in the deep terrestrial subsurface.</title>
        <authorList>
            <person name="Probst A.J."/>
            <person name="Ladd B."/>
            <person name="Jarett J.K."/>
            <person name="Geller-Mcgrath D.E."/>
            <person name="Sieber C.M."/>
            <person name="Emerson J.B."/>
            <person name="Anantharaman K."/>
            <person name="Thomas B.C."/>
            <person name="Malmstrom R."/>
            <person name="Stieglmeier M."/>
            <person name="Klingl A."/>
            <person name="Woyke T."/>
            <person name="Ryan C.M."/>
            <person name="Banfield J.F."/>
        </authorList>
    </citation>
    <scope>NUCLEOTIDE SEQUENCE [LARGE SCALE GENOMIC DNA]</scope>
    <source>
        <strain evidence="8">CG10_big_fil_rev_8_21_14_0_10_48_11</strain>
    </source>
</reference>
<evidence type="ECO:0000313" key="9">
    <source>
        <dbReference type="Proteomes" id="UP000231152"/>
    </source>
</evidence>
<feature type="transmembrane region" description="Helical" evidence="6">
    <location>
        <begin position="47"/>
        <end position="77"/>
    </location>
</feature>
<evidence type="ECO:0000313" key="8">
    <source>
        <dbReference type="EMBL" id="PJE76152.1"/>
    </source>
</evidence>
<dbReference type="InterPro" id="IPR003834">
    <property type="entry name" value="Cyt_c_assmbl_TM_dom"/>
</dbReference>
<gene>
    <name evidence="8" type="ORF">COV04_01315</name>
</gene>
<proteinExistence type="inferred from homology"/>
<dbReference type="AlphaFoldDB" id="A0A2M8LFD0"/>
<protein>
    <submittedName>
        <fullName evidence="8">Cytochrome C biogenesis protein</fullName>
    </submittedName>
</protein>
<dbReference type="InterPro" id="IPR051790">
    <property type="entry name" value="Cytochrome_c-biogenesis_DsbD"/>
</dbReference>
<dbReference type="GO" id="GO:0016020">
    <property type="term" value="C:membrane"/>
    <property type="evidence" value="ECO:0007669"/>
    <property type="project" value="UniProtKB-SubCell"/>
</dbReference>
<dbReference type="EMBL" id="PFET01000005">
    <property type="protein sequence ID" value="PJE76152.1"/>
    <property type="molecule type" value="Genomic_DNA"/>
</dbReference>
<dbReference type="GO" id="GO:0017004">
    <property type="term" value="P:cytochrome complex assembly"/>
    <property type="evidence" value="ECO:0007669"/>
    <property type="project" value="InterPro"/>
</dbReference>